<evidence type="ECO:0000256" key="3">
    <source>
        <dbReference type="ARBA" id="ARBA00022737"/>
    </source>
</evidence>
<gene>
    <name evidence="7" type="ORF">NEF87_002075</name>
</gene>
<keyword evidence="2" id="KW-0963">Cytoplasm</keyword>
<dbReference type="InterPro" id="IPR019734">
    <property type="entry name" value="TPR_rpt"/>
</dbReference>
<dbReference type="EMBL" id="CP104013">
    <property type="protein sequence ID" value="UYP45790.1"/>
    <property type="molecule type" value="Genomic_DNA"/>
</dbReference>
<protein>
    <recommendedName>
        <fullName evidence="6">MalT-like TPR region domain-containing protein</fullName>
    </recommendedName>
</protein>
<keyword evidence="4 5" id="KW-0802">TPR repeat</keyword>
<feature type="repeat" description="TPR" evidence="5">
    <location>
        <begin position="163"/>
        <end position="196"/>
    </location>
</feature>
<feature type="repeat" description="TPR" evidence="5">
    <location>
        <begin position="124"/>
        <end position="157"/>
    </location>
</feature>
<feature type="domain" description="MalT-like TPR region" evidence="6">
    <location>
        <begin position="131"/>
        <end position="318"/>
    </location>
</feature>
<evidence type="ECO:0000256" key="1">
    <source>
        <dbReference type="ARBA" id="ARBA00004496"/>
    </source>
</evidence>
<dbReference type="PANTHER" id="PTHR46630:SF1">
    <property type="entry name" value="TETRATRICOPEPTIDE REPEAT PROTEIN 29"/>
    <property type="match status" value="1"/>
</dbReference>
<organism evidence="7 8">
    <name type="scientific">Candidatus Lokiarchaeum ossiferum</name>
    <dbReference type="NCBI Taxonomy" id="2951803"/>
    <lineage>
        <taxon>Archaea</taxon>
        <taxon>Promethearchaeati</taxon>
        <taxon>Promethearchaeota</taxon>
        <taxon>Promethearchaeia</taxon>
        <taxon>Promethearchaeales</taxon>
        <taxon>Promethearchaeaceae</taxon>
        <taxon>Candidatus Lokiarchaeum</taxon>
    </lineage>
</organism>
<comment type="subcellular location">
    <subcellularLocation>
        <location evidence="1">Cytoplasm</location>
    </subcellularLocation>
</comment>
<dbReference type="Gene3D" id="1.25.40.10">
    <property type="entry name" value="Tetratricopeptide repeat domain"/>
    <property type="match status" value="2"/>
</dbReference>
<proteinExistence type="predicted"/>
<evidence type="ECO:0000259" key="6">
    <source>
        <dbReference type="Pfam" id="PF17874"/>
    </source>
</evidence>
<dbReference type="InterPro" id="IPR041617">
    <property type="entry name" value="TPR_MalT"/>
</dbReference>
<evidence type="ECO:0000256" key="5">
    <source>
        <dbReference type="PROSITE-ProRule" id="PRU00339"/>
    </source>
</evidence>
<keyword evidence="8" id="KW-1185">Reference proteome</keyword>
<dbReference type="Proteomes" id="UP001208689">
    <property type="component" value="Chromosome"/>
</dbReference>
<dbReference type="SUPFAM" id="SSF48452">
    <property type="entry name" value="TPR-like"/>
    <property type="match status" value="3"/>
</dbReference>
<dbReference type="Pfam" id="PF17874">
    <property type="entry name" value="TPR_MalT"/>
    <property type="match status" value="1"/>
</dbReference>
<dbReference type="PROSITE" id="PS50005">
    <property type="entry name" value="TPR"/>
    <property type="match status" value="3"/>
</dbReference>
<dbReference type="SMART" id="SM00028">
    <property type="entry name" value="TPR"/>
    <property type="match status" value="9"/>
</dbReference>
<dbReference type="InterPro" id="IPR051476">
    <property type="entry name" value="Bac_ResReg_Asp_Phosphatase"/>
</dbReference>
<sequence length="701" mass="81663">MLSKKKFSDFIEKAKNLHETEPIDEVKFLQEILQQKSLSPEQKIICNLQLAYGFLVLSRVKESDLLYRKMLQETLTINNKELYADALEGVGNVCIDTGHLDEGKKKLKEAIGIYQNLKLAEKESKASNTLAVLYYQKSEYEKAIHWYNRSLDLTENKESARYVNALGNSGLIYHSRGDMAKAIEVYEQAVAISKKNDYYFARMIFQENLGDSYREMGKFEKAKENFEEALHFAVEHNDEKHIGTISSDFANYWVELGQFETAFTYLKSALKNLKKVNYPFGLIDVYYSSAKYWLAKGQILDSKKDLEKALKITNENQVLEYKCDVLTLLAEIHESLGDLNKSYEYLMEADNLARERESEFEHANVLLQRARININHNNFNEAIMFLNEVLWISKKTQDICMISDASLLFAQIYLTQYHQNNKKYVFFEKANDYLKQTLKMTKEKQLLPRYLKALVIEGVLLSSQNQHDQANQSLRKAKEIAEKIGMHTKMREIQERLSFIEQSSAYPKISPQQQRFTLSIALEDLRKVTSSFIKNILTKKDVEETFIVTYKIHEKTGTMINAVDNLDINDPQWYNIVMQMGLLYTINFGQGHKYHKGFFGPFPFGETFLRAIVYTTQLKDTTQISERNEGNIFVIICYVFPKRMSPLLYDRDKLETIFFKEFESVNDVSQLGAIFLKKARFNIFESLTQDLKESIEDHQKF</sequence>
<evidence type="ECO:0000256" key="4">
    <source>
        <dbReference type="ARBA" id="ARBA00022803"/>
    </source>
</evidence>
<feature type="repeat" description="TPR" evidence="5">
    <location>
        <begin position="203"/>
        <end position="236"/>
    </location>
</feature>
<accession>A0ABY6HQL4</accession>
<evidence type="ECO:0000256" key="2">
    <source>
        <dbReference type="ARBA" id="ARBA00022490"/>
    </source>
</evidence>
<evidence type="ECO:0000313" key="7">
    <source>
        <dbReference type="EMBL" id="UYP45790.1"/>
    </source>
</evidence>
<dbReference type="InterPro" id="IPR011990">
    <property type="entry name" value="TPR-like_helical_dom_sf"/>
</dbReference>
<dbReference type="Pfam" id="PF13181">
    <property type="entry name" value="TPR_8"/>
    <property type="match status" value="1"/>
</dbReference>
<evidence type="ECO:0000313" key="8">
    <source>
        <dbReference type="Proteomes" id="UP001208689"/>
    </source>
</evidence>
<reference evidence="7" key="1">
    <citation type="submission" date="2022-09" db="EMBL/GenBank/DDBJ databases">
        <title>Actin cytoskeleton and complex cell architecture in an #Asgard archaeon.</title>
        <authorList>
            <person name="Ponce Toledo R.I."/>
            <person name="Schleper C."/>
            <person name="Rodrigues Oliveira T."/>
            <person name="Wollweber F."/>
            <person name="Xu J."/>
            <person name="Rittmann S."/>
            <person name="Klingl A."/>
            <person name="Pilhofer M."/>
        </authorList>
    </citation>
    <scope>NUCLEOTIDE SEQUENCE</scope>
    <source>
        <strain evidence="7">B-35</strain>
    </source>
</reference>
<keyword evidence="3" id="KW-0677">Repeat</keyword>
<dbReference type="PANTHER" id="PTHR46630">
    <property type="entry name" value="TETRATRICOPEPTIDE REPEAT PROTEIN 29"/>
    <property type="match status" value="1"/>
</dbReference>
<name>A0ABY6HQL4_9ARCH</name>